<feature type="transmembrane region" description="Helical" evidence="9">
    <location>
        <begin position="306"/>
        <end position="328"/>
    </location>
</feature>
<evidence type="ECO:0000256" key="8">
    <source>
        <dbReference type="SAM" id="MobiDB-lite"/>
    </source>
</evidence>
<name>A0A956NKS6_UNCEI</name>
<dbReference type="Proteomes" id="UP000739538">
    <property type="component" value="Unassembled WGS sequence"/>
</dbReference>
<evidence type="ECO:0000256" key="1">
    <source>
        <dbReference type="ARBA" id="ARBA00004651"/>
    </source>
</evidence>
<proteinExistence type="inferred from homology"/>
<accession>A0A956NKS6</accession>
<feature type="transmembrane region" description="Helical" evidence="9">
    <location>
        <begin position="195"/>
        <end position="220"/>
    </location>
</feature>
<reference evidence="10" key="1">
    <citation type="submission" date="2020-04" db="EMBL/GenBank/DDBJ databases">
        <authorList>
            <person name="Zhang T."/>
        </authorList>
    </citation>
    <scope>NUCLEOTIDE SEQUENCE</scope>
    <source>
        <strain evidence="10">HKST-UBA02</strain>
    </source>
</reference>
<evidence type="ECO:0000256" key="3">
    <source>
        <dbReference type="ARBA" id="ARBA00022679"/>
    </source>
</evidence>
<keyword evidence="5 9" id="KW-1133">Transmembrane helix</keyword>
<feature type="transmembrane region" description="Helical" evidence="9">
    <location>
        <begin position="227"/>
        <end position="245"/>
    </location>
</feature>
<dbReference type="GO" id="GO:0016758">
    <property type="term" value="F:hexosyltransferase activity"/>
    <property type="evidence" value="ECO:0007669"/>
    <property type="project" value="InterPro"/>
</dbReference>
<dbReference type="Pfam" id="PF09594">
    <property type="entry name" value="GT87"/>
    <property type="match status" value="1"/>
</dbReference>
<reference evidence="10" key="2">
    <citation type="journal article" date="2021" name="Microbiome">
        <title>Successional dynamics and alternative stable states in a saline activated sludge microbial community over 9 years.</title>
        <authorList>
            <person name="Wang Y."/>
            <person name="Ye J."/>
            <person name="Ju F."/>
            <person name="Liu L."/>
            <person name="Boyd J.A."/>
            <person name="Deng Y."/>
            <person name="Parks D.H."/>
            <person name="Jiang X."/>
            <person name="Yin X."/>
            <person name="Woodcroft B.J."/>
            <person name="Tyson G.W."/>
            <person name="Hugenholtz P."/>
            <person name="Polz M.F."/>
            <person name="Zhang T."/>
        </authorList>
    </citation>
    <scope>NUCLEOTIDE SEQUENCE</scope>
    <source>
        <strain evidence="10">HKST-UBA02</strain>
    </source>
</reference>
<evidence type="ECO:0000313" key="10">
    <source>
        <dbReference type="EMBL" id="MCA9758924.1"/>
    </source>
</evidence>
<evidence type="ECO:0000256" key="5">
    <source>
        <dbReference type="ARBA" id="ARBA00022989"/>
    </source>
</evidence>
<evidence type="ECO:0000256" key="4">
    <source>
        <dbReference type="ARBA" id="ARBA00022692"/>
    </source>
</evidence>
<evidence type="ECO:0000313" key="11">
    <source>
        <dbReference type="Proteomes" id="UP000739538"/>
    </source>
</evidence>
<comment type="caution">
    <text evidence="10">The sequence shown here is derived from an EMBL/GenBank/DDBJ whole genome shotgun (WGS) entry which is preliminary data.</text>
</comment>
<comment type="similarity">
    <text evidence="7">Belongs to the glycosyltransferase 87 family.</text>
</comment>
<keyword evidence="6 9" id="KW-0472">Membrane</keyword>
<keyword evidence="4 9" id="KW-0812">Transmembrane</keyword>
<feature type="transmembrane region" description="Helical" evidence="9">
    <location>
        <begin position="102"/>
        <end position="120"/>
    </location>
</feature>
<keyword evidence="2" id="KW-1003">Cell membrane</keyword>
<protein>
    <submittedName>
        <fullName evidence="10">DUF2029 domain-containing protein</fullName>
    </submittedName>
</protein>
<feature type="transmembrane region" description="Helical" evidence="9">
    <location>
        <begin position="408"/>
        <end position="432"/>
    </location>
</feature>
<evidence type="ECO:0000256" key="6">
    <source>
        <dbReference type="ARBA" id="ARBA00023136"/>
    </source>
</evidence>
<gene>
    <name evidence="10" type="ORF">KDA27_24225</name>
</gene>
<dbReference type="InterPro" id="IPR018584">
    <property type="entry name" value="GT87"/>
</dbReference>
<feature type="transmembrane region" description="Helical" evidence="9">
    <location>
        <begin position="378"/>
        <end position="396"/>
    </location>
</feature>
<evidence type="ECO:0000256" key="2">
    <source>
        <dbReference type="ARBA" id="ARBA00022475"/>
    </source>
</evidence>
<comment type="subcellular location">
    <subcellularLocation>
        <location evidence="1">Cell membrane</location>
        <topology evidence="1">Multi-pass membrane protein</topology>
    </subcellularLocation>
</comment>
<keyword evidence="3" id="KW-0808">Transferase</keyword>
<sequence>MSRIFAAALLILLIVGGTIGTVMDTVPEIRKSIEIPRDPTAFFDFRLFNNVVVDRNDGKPLYEIDKANYFAPGSAVYKYPPPYAALLSFDADRRWRRVARKFALYDLAALLLTWLILVAGTTRTSKVRCAIPAATDSSTLPWSDPRAGLARSIGVLFLLSIWRPFWESLAGIQLEPLFLPLLALAFLALERGNNWVEGVAIGASSALKVYPALLVLGPLLERRWKSIGAGIVAGVVLLAFGAWRFSWDETWFYFLQVLPKLGGTSLAPENLSMLGRFGSALVGETPPMGFQFLPTLESLGSPADIWIARVGVFLVIGAMITITVRVLAPLPKEQRGPVRLGLSLPLLLLASPTSWLDYQTLLFVPAAYLYLRLPFERGYRVAWVVLLVSLLPLVLLDSLAVPQGEETPLWLALSRMLGAFGLWAAYVVVAWISRKSTAGSGERHERFDQPLGPDRSSGVARGEV</sequence>
<dbReference type="AlphaFoldDB" id="A0A956NKS6"/>
<organism evidence="10 11">
    <name type="scientific">Eiseniibacteriota bacterium</name>
    <dbReference type="NCBI Taxonomy" id="2212470"/>
    <lineage>
        <taxon>Bacteria</taxon>
        <taxon>Candidatus Eiseniibacteriota</taxon>
    </lineage>
</organism>
<evidence type="ECO:0000256" key="9">
    <source>
        <dbReference type="SAM" id="Phobius"/>
    </source>
</evidence>
<evidence type="ECO:0000256" key="7">
    <source>
        <dbReference type="ARBA" id="ARBA00024033"/>
    </source>
</evidence>
<dbReference type="GO" id="GO:0005886">
    <property type="term" value="C:plasma membrane"/>
    <property type="evidence" value="ECO:0007669"/>
    <property type="project" value="UniProtKB-SubCell"/>
</dbReference>
<dbReference type="EMBL" id="JAGQHS010000232">
    <property type="protein sequence ID" value="MCA9758924.1"/>
    <property type="molecule type" value="Genomic_DNA"/>
</dbReference>
<feature type="region of interest" description="Disordered" evidence="8">
    <location>
        <begin position="442"/>
        <end position="464"/>
    </location>
</feature>